<name>A0A914XPU9_9BILA</name>
<dbReference type="PANTHER" id="PTHR22803">
    <property type="entry name" value="MANNOSE, PHOSPHOLIPASE, LECTIN RECEPTOR RELATED"/>
    <property type="match status" value="1"/>
</dbReference>
<feature type="domain" description="C-type lectin" evidence="1">
    <location>
        <begin position="8"/>
        <end position="140"/>
    </location>
</feature>
<dbReference type="WBParaSite" id="PSAMB.scaffold960size38098.g9999.t1">
    <property type="protein sequence ID" value="PSAMB.scaffold960size38098.g9999.t1"/>
    <property type="gene ID" value="PSAMB.scaffold960size38098.g9999"/>
</dbReference>
<dbReference type="InterPro" id="IPR016187">
    <property type="entry name" value="CTDL_fold"/>
</dbReference>
<dbReference type="InterPro" id="IPR016186">
    <property type="entry name" value="C-type_lectin-like/link_sf"/>
</dbReference>
<evidence type="ECO:0000259" key="1">
    <source>
        <dbReference type="PROSITE" id="PS50041"/>
    </source>
</evidence>
<evidence type="ECO:0000313" key="3">
    <source>
        <dbReference type="WBParaSite" id="PSAMB.scaffold960size38098.g9999.t1"/>
    </source>
</evidence>
<organism evidence="2 3">
    <name type="scientific">Plectus sambesii</name>
    <dbReference type="NCBI Taxonomy" id="2011161"/>
    <lineage>
        <taxon>Eukaryota</taxon>
        <taxon>Metazoa</taxon>
        <taxon>Ecdysozoa</taxon>
        <taxon>Nematoda</taxon>
        <taxon>Chromadorea</taxon>
        <taxon>Plectida</taxon>
        <taxon>Plectina</taxon>
        <taxon>Plectoidea</taxon>
        <taxon>Plectidae</taxon>
        <taxon>Plectus</taxon>
    </lineage>
</organism>
<dbReference type="InterPro" id="IPR001304">
    <property type="entry name" value="C-type_lectin-like"/>
</dbReference>
<dbReference type="SUPFAM" id="SSF56436">
    <property type="entry name" value="C-type lectin-like"/>
    <property type="match status" value="1"/>
</dbReference>
<protein>
    <submittedName>
        <fullName evidence="3">C-type lectin domain-containing protein</fullName>
    </submittedName>
</protein>
<proteinExistence type="predicted"/>
<dbReference type="Pfam" id="PF00059">
    <property type="entry name" value="Lectin_C"/>
    <property type="match status" value="1"/>
</dbReference>
<keyword evidence="2" id="KW-1185">Reference proteome</keyword>
<evidence type="ECO:0000313" key="2">
    <source>
        <dbReference type="Proteomes" id="UP000887566"/>
    </source>
</evidence>
<dbReference type="PROSITE" id="PS50041">
    <property type="entry name" value="C_TYPE_LECTIN_2"/>
    <property type="match status" value="1"/>
</dbReference>
<reference evidence="3" key="1">
    <citation type="submission" date="2022-11" db="UniProtKB">
        <authorList>
            <consortium name="WormBaseParasite"/>
        </authorList>
    </citation>
    <scope>IDENTIFICATION</scope>
</reference>
<accession>A0A914XPU9</accession>
<dbReference type="SMART" id="SM00034">
    <property type="entry name" value="CLECT"/>
    <property type="match status" value="1"/>
</dbReference>
<dbReference type="Gene3D" id="3.10.100.10">
    <property type="entry name" value="Mannose-Binding Protein A, subunit A"/>
    <property type="match status" value="1"/>
</dbReference>
<dbReference type="Proteomes" id="UP000887566">
    <property type="component" value="Unplaced"/>
</dbReference>
<dbReference type="InterPro" id="IPR050111">
    <property type="entry name" value="C-type_lectin/snaclec_domain"/>
</dbReference>
<sequence length="148" mass="16652">MNWTYYAKTNKCFRIYGGTGGTAYGNSLNWGEAEETCNRYHGGHLASFHSEDELLFAVALAQEYAAHDDGGDAPVWIGLCYSLTFDWMYTDISSATYFRWWYGYDRDGTNFPSGYLCTKRKRTGYMGSADGSEIWPFICQTPPASNSG</sequence>
<dbReference type="AlphaFoldDB" id="A0A914XPU9"/>